<feature type="transmembrane region" description="Helical" evidence="1">
    <location>
        <begin position="99"/>
        <end position="118"/>
    </location>
</feature>
<evidence type="ECO:0000256" key="1">
    <source>
        <dbReference type="SAM" id="Phobius"/>
    </source>
</evidence>
<evidence type="ECO:0000313" key="3">
    <source>
        <dbReference type="Proteomes" id="UP001199044"/>
    </source>
</evidence>
<gene>
    <name evidence="2" type="ORF">LDJ79_01520</name>
</gene>
<dbReference type="Proteomes" id="UP001199044">
    <property type="component" value="Unassembled WGS sequence"/>
</dbReference>
<name>A0ABS7YGI4_9VIBR</name>
<evidence type="ECO:0000313" key="2">
    <source>
        <dbReference type="EMBL" id="MCA2014770.1"/>
    </source>
</evidence>
<dbReference type="EMBL" id="JAIWIU010000008">
    <property type="protein sequence ID" value="MCA2014770.1"/>
    <property type="molecule type" value="Genomic_DNA"/>
</dbReference>
<feature type="transmembrane region" description="Helical" evidence="1">
    <location>
        <begin position="36"/>
        <end position="57"/>
    </location>
</feature>
<evidence type="ECO:0008006" key="4">
    <source>
        <dbReference type="Google" id="ProtNLM"/>
    </source>
</evidence>
<accession>A0ABS7YGI4</accession>
<dbReference type="RefSeq" id="WP_225249356.1">
    <property type="nucleotide sequence ID" value="NZ_JAIWIU010000008.1"/>
</dbReference>
<proteinExistence type="predicted"/>
<keyword evidence="3" id="KW-1185">Reference proteome</keyword>
<protein>
    <recommendedName>
        <fullName evidence="4">DUF3899 domain-containing protein</fullName>
    </recommendedName>
</protein>
<sequence>MKFAKILQCVVTYNIIGLVLLFAEEKWLDVFHLVHWVDYAFFVMVALWCCAALMAMTRVSDQGKKGKINWLRRDEVMVAKKTAIEKSKQNSAIHKKPEWMLFFAGLPSAFFVLTYHFLF</sequence>
<keyword evidence="1" id="KW-1133">Transmembrane helix</keyword>
<keyword evidence="1" id="KW-0472">Membrane</keyword>
<keyword evidence="1" id="KW-0812">Transmembrane</keyword>
<reference evidence="3" key="1">
    <citation type="submission" date="2023-07" db="EMBL/GenBank/DDBJ databases">
        <title>Molecular identification of indigenous halophilic bacteria isolated from red sea cost, biodegradation of synthetic dyes and assessment of degraded metabolite toxicity.</title>
        <authorList>
            <person name="Chaieb K."/>
            <person name="Altayb H.N."/>
        </authorList>
    </citation>
    <scope>NUCLEOTIDE SEQUENCE [LARGE SCALE GENOMIC DNA]</scope>
    <source>
        <strain evidence="3">K20</strain>
    </source>
</reference>
<feature type="transmembrane region" description="Helical" evidence="1">
    <location>
        <begin position="7"/>
        <end position="24"/>
    </location>
</feature>
<comment type="caution">
    <text evidence="2">The sequence shown here is derived from an EMBL/GenBank/DDBJ whole genome shotgun (WGS) entry which is preliminary data.</text>
</comment>
<organism evidence="2 3">
    <name type="scientific">Vibrio tritonius</name>
    <dbReference type="NCBI Taxonomy" id="1435069"/>
    <lineage>
        <taxon>Bacteria</taxon>
        <taxon>Pseudomonadati</taxon>
        <taxon>Pseudomonadota</taxon>
        <taxon>Gammaproteobacteria</taxon>
        <taxon>Vibrionales</taxon>
        <taxon>Vibrionaceae</taxon>
        <taxon>Vibrio</taxon>
    </lineage>
</organism>